<sequence>MDHEHGIGQTAATILKLLDITPGRKMEEPHEKVLDMANRELTGRGSRRVFFYNPDAIGMWLYRKYQRKFAELEKRIQLRMKIHTAYPPVTPVCFATMYTGLAPKEHGIMKYRKPVLQVDTVFDYLVKEGKKAAVISTEGDSISRIFLGRNIDYFIYPTVEECNEKALDLIEKDKYDFMVLYNGNYDYMMHRFGPEGSRALEALDQNIEMFLKIYDRIKESWKEHPAVLAFAPDHGCHRKLMFMGSHGAGIPYDMETIHFYSFINPTDQCME</sequence>
<dbReference type="Proteomes" id="UP000824230">
    <property type="component" value="Unassembled WGS sequence"/>
</dbReference>
<dbReference type="InterPro" id="IPR002591">
    <property type="entry name" value="Phosphodiest/P_Trfase"/>
</dbReference>
<dbReference type="EMBL" id="DXFG01000023">
    <property type="protein sequence ID" value="HIX36411.1"/>
    <property type="molecule type" value="Genomic_DNA"/>
</dbReference>
<dbReference type="Pfam" id="PF01663">
    <property type="entry name" value="Phosphodiest"/>
    <property type="match status" value="1"/>
</dbReference>
<organism evidence="1 2">
    <name type="scientific">Candidatus Blautia pullistercoris</name>
    <dbReference type="NCBI Taxonomy" id="2838499"/>
    <lineage>
        <taxon>Bacteria</taxon>
        <taxon>Bacillati</taxon>
        <taxon>Bacillota</taxon>
        <taxon>Clostridia</taxon>
        <taxon>Lachnospirales</taxon>
        <taxon>Lachnospiraceae</taxon>
        <taxon>Blautia</taxon>
    </lineage>
</organism>
<comment type="caution">
    <text evidence="1">The sequence shown here is derived from an EMBL/GenBank/DDBJ whole genome shotgun (WGS) entry which is preliminary data.</text>
</comment>
<dbReference type="Gene3D" id="3.40.720.10">
    <property type="entry name" value="Alkaline Phosphatase, subunit A"/>
    <property type="match status" value="2"/>
</dbReference>
<gene>
    <name evidence="1" type="ORF">H9738_00860</name>
</gene>
<evidence type="ECO:0000313" key="2">
    <source>
        <dbReference type="Proteomes" id="UP000824230"/>
    </source>
</evidence>
<proteinExistence type="predicted"/>
<evidence type="ECO:0000313" key="1">
    <source>
        <dbReference type="EMBL" id="HIX36411.1"/>
    </source>
</evidence>
<dbReference type="SUPFAM" id="SSF53649">
    <property type="entry name" value="Alkaline phosphatase-like"/>
    <property type="match status" value="1"/>
</dbReference>
<accession>A0A9D2ALF4</accession>
<dbReference type="InterPro" id="IPR017850">
    <property type="entry name" value="Alkaline_phosphatase_core_sf"/>
</dbReference>
<reference evidence="1" key="2">
    <citation type="submission" date="2021-04" db="EMBL/GenBank/DDBJ databases">
        <authorList>
            <person name="Gilroy R."/>
        </authorList>
    </citation>
    <scope>NUCLEOTIDE SEQUENCE</scope>
    <source>
        <strain evidence="1">ChiHjej12B11-1927</strain>
    </source>
</reference>
<reference evidence="1" key="1">
    <citation type="journal article" date="2021" name="PeerJ">
        <title>Extensive microbial diversity within the chicken gut microbiome revealed by metagenomics and culture.</title>
        <authorList>
            <person name="Gilroy R."/>
            <person name="Ravi A."/>
            <person name="Getino M."/>
            <person name="Pursley I."/>
            <person name="Horton D.L."/>
            <person name="Alikhan N.F."/>
            <person name="Baker D."/>
            <person name="Gharbi K."/>
            <person name="Hall N."/>
            <person name="Watson M."/>
            <person name="Adriaenssens E.M."/>
            <person name="Foster-Nyarko E."/>
            <person name="Jarju S."/>
            <person name="Secka A."/>
            <person name="Antonio M."/>
            <person name="Oren A."/>
            <person name="Chaudhuri R.R."/>
            <person name="La Ragione R."/>
            <person name="Hildebrand F."/>
            <person name="Pallen M.J."/>
        </authorList>
    </citation>
    <scope>NUCLEOTIDE SEQUENCE</scope>
    <source>
        <strain evidence="1">ChiHjej12B11-1927</strain>
    </source>
</reference>
<dbReference type="AlphaFoldDB" id="A0A9D2ALF4"/>
<name>A0A9D2ALF4_9FIRM</name>
<protein>
    <submittedName>
        <fullName evidence="1">Alkaline phosphatase family protein</fullName>
    </submittedName>
</protein>